<dbReference type="Gene3D" id="2.10.70.100">
    <property type="match status" value="1"/>
</dbReference>
<dbReference type="AlphaFoldDB" id="A0A0D6P5U1"/>
<dbReference type="PANTHER" id="PTHR42878">
    <property type="entry name" value="TWO-COMPONENT HISTIDINE KINASE"/>
    <property type="match status" value="1"/>
</dbReference>
<dbReference type="NCBIfam" id="TIGR00229">
    <property type="entry name" value="sensory_box"/>
    <property type="match status" value="1"/>
</dbReference>
<dbReference type="SMART" id="SM00387">
    <property type="entry name" value="HATPase_c"/>
    <property type="match status" value="1"/>
</dbReference>
<dbReference type="GO" id="GO:0030295">
    <property type="term" value="F:protein kinase activator activity"/>
    <property type="evidence" value="ECO:0007669"/>
    <property type="project" value="TreeGrafter"/>
</dbReference>
<accession>A0A0D6P5U1</accession>
<dbReference type="SUPFAM" id="SSF55785">
    <property type="entry name" value="PYP-like sensor domain (PAS domain)"/>
    <property type="match status" value="1"/>
</dbReference>
<dbReference type="InterPro" id="IPR005467">
    <property type="entry name" value="His_kinase_dom"/>
</dbReference>
<dbReference type="EMBL" id="BANB01000238">
    <property type="protein sequence ID" value="GAN77110.1"/>
    <property type="molecule type" value="Genomic_DNA"/>
</dbReference>
<evidence type="ECO:0000256" key="12">
    <source>
        <dbReference type="ARBA" id="ARBA00023136"/>
    </source>
</evidence>
<feature type="domain" description="Histidine kinase" evidence="13">
    <location>
        <begin position="306"/>
        <end position="516"/>
    </location>
</feature>
<dbReference type="GO" id="GO:0007234">
    <property type="term" value="P:osmosensory signaling via phosphorelay pathway"/>
    <property type="evidence" value="ECO:0007669"/>
    <property type="project" value="TreeGrafter"/>
</dbReference>
<dbReference type="SMART" id="SM00091">
    <property type="entry name" value="PAS"/>
    <property type="match status" value="1"/>
</dbReference>
<keyword evidence="16" id="KW-1185">Reference proteome</keyword>
<reference evidence="15 16" key="1">
    <citation type="submission" date="2012-11" db="EMBL/GenBank/DDBJ databases">
        <title>Whole genome sequence of Acidisphaera rubrifaciens HS-AP3.</title>
        <authorList>
            <person name="Azuma Y."/>
            <person name="Higashiura N."/>
            <person name="Hirakawa H."/>
            <person name="Matsushita K."/>
        </authorList>
    </citation>
    <scope>NUCLEOTIDE SEQUENCE [LARGE SCALE GENOMIC DNA]</scope>
    <source>
        <strain evidence="15 16">HS-AP3</strain>
    </source>
</reference>
<evidence type="ECO:0000256" key="5">
    <source>
        <dbReference type="ARBA" id="ARBA00022679"/>
    </source>
</evidence>
<dbReference type="PROSITE" id="PS50109">
    <property type="entry name" value="HIS_KIN"/>
    <property type="match status" value="1"/>
</dbReference>
<dbReference type="InterPro" id="IPR011006">
    <property type="entry name" value="CheY-like_superfamily"/>
</dbReference>
<dbReference type="CDD" id="cd00075">
    <property type="entry name" value="HATPase"/>
    <property type="match status" value="1"/>
</dbReference>
<dbReference type="GO" id="GO:0000155">
    <property type="term" value="F:phosphorelay sensor kinase activity"/>
    <property type="evidence" value="ECO:0007669"/>
    <property type="project" value="InterPro"/>
</dbReference>
<proteinExistence type="predicted"/>
<evidence type="ECO:0000256" key="7">
    <source>
        <dbReference type="ARBA" id="ARBA00022741"/>
    </source>
</evidence>
<dbReference type="PROSITE" id="PS50113">
    <property type="entry name" value="PAC"/>
    <property type="match status" value="1"/>
</dbReference>
<dbReference type="PRINTS" id="PR00344">
    <property type="entry name" value="BCTRLSENSOR"/>
</dbReference>
<evidence type="ECO:0000256" key="11">
    <source>
        <dbReference type="ARBA" id="ARBA00023012"/>
    </source>
</evidence>
<evidence type="ECO:0000259" key="14">
    <source>
        <dbReference type="PROSITE" id="PS50113"/>
    </source>
</evidence>
<dbReference type="InterPro" id="IPR000700">
    <property type="entry name" value="PAS-assoc_C"/>
</dbReference>
<evidence type="ECO:0000256" key="9">
    <source>
        <dbReference type="ARBA" id="ARBA00022840"/>
    </source>
</evidence>
<dbReference type="InterPro" id="IPR003661">
    <property type="entry name" value="HisK_dim/P_dom"/>
</dbReference>
<dbReference type="GO" id="GO:0000156">
    <property type="term" value="F:phosphorelay response regulator activity"/>
    <property type="evidence" value="ECO:0007669"/>
    <property type="project" value="TreeGrafter"/>
</dbReference>
<keyword evidence="11" id="KW-0902">Two-component regulatory system</keyword>
<dbReference type="InterPro" id="IPR035965">
    <property type="entry name" value="PAS-like_dom_sf"/>
</dbReference>
<dbReference type="SMART" id="SM00388">
    <property type="entry name" value="HisKA"/>
    <property type="match status" value="1"/>
</dbReference>
<evidence type="ECO:0000259" key="13">
    <source>
        <dbReference type="PROSITE" id="PS50109"/>
    </source>
</evidence>
<comment type="subcellular location">
    <subcellularLocation>
        <location evidence="2">Membrane</location>
        <topology evidence="2">Multi-pass membrane protein</topology>
    </subcellularLocation>
</comment>
<dbReference type="CDD" id="cd00130">
    <property type="entry name" value="PAS"/>
    <property type="match status" value="1"/>
</dbReference>
<evidence type="ECO:0000256" key="1">
    <source>
        <dbReference type="ARBA" id="ARBA00000085"/>
    </source>
</evidence>
<comment type="catalytic activity">
    <reaction evidence="1">
        <text>ATP + protein L-histidine = ADP + protein N-phospho-L-histidine.</text>
        <dbReference type="EC" id="2.7.13.3"/>
    </reaction>
</comment>
<name>A0A0D6P5U1_9PROT</name>
<keyword evidence="6" id="KW-0812">Transmembrane</keyword>
<dbReference type="EC" id="2.7.13.3" evidence="3"/>
<organism evidence="15 16">
    <name type="scientific">Acidisphaera rubrifaciens HS-AP3</name>
    <dbReference type="NCBI Taxonomy" id="1231350"/>
    <lineage>
        <taxon>Bacteria</taxon>
        <taxon>Pseudomonadati</taxon>
        <taxon>Pseudomonadota</taxon>
        <taxon>Alphaproteobacteria</taxon>
        <taxon>Acetobacterales</taxon>
        <taxon>Acetobacteraceae</taxon>
        <taxon>Acidisphaera</taxon>
    </lineage>
</organism>
<dbReference type="InterPro" id="IPR004358">
    <property type="entry name" value="Sig_transdc_His_kin-like_C"/>
</dbReference>
<protein>
    <recommendedName>
        <fullName evidence="3">histidine kinase</fullName>
        <ecNumber evidence="3">2.7.13.3</ecNumber>
    </recommendedName>
</protein>
<comment type="caution">
    <text evidence="15">The sequence shown here is derived from an EMBL/GenBank/DDBJ whole genome shotgun (WGS) entry which is preliminary data.</text>
</comment>
<dbReference type="InterPro" id="IPR013655">
    <property type="entry name" value="PAS_fold_3"/>
</dbReference>
<dbReference type="InterPro" id="IPR036890">
    <property type="entry name" value="HATPase_C_sf"/>
</dbReference>
<dbReference type="Gene3D" id="3.30.565.10">
    <property type="entry name" value="Histidine kinase-like ATPase, C-terminal domain"/>
    <property type="match status" value="1"/>
</dbReference>
<evidence type="ECO:0000256" key="4">
    <source>
        <dbReference type="ARBA" id="ARBA00022553"/>
    </source>
</evidence>
<evidence type="ECO:0000256" key="3">
    <source>
        <dbReference type="ARBA" id="ARBA00012438"/>
    </source>
</evidence>
<dbReference type="InterPro" id="IPR003594">
    <property type="entry name" value="HATPase_dom"/>
</dbReference>
<dbReference type="SUPFAM" id="SSF52172">
    <property type="entry name" value="CheY-like"/>
    <property type="match status" value="1"/>
</dbReference>
<dbReference type="GO" id="GO:0016020">
    <property type="term" value="C:membrane"/>
    <property type="evidence" value="ECO:0007669"/>
    <property type="project" value="UniProtKB-SubCell"/>
</dbReference>
<evidence type="ECO:0000313" key="15">
    <source>
        <dbReference type="EMBL" id="GAN77110.1"/>
    </source>
</evidence>
<dbReference type="GO" id="GO:0005524">
    <property type="term" value="F:ATP binding"/>
    <property type="evidence" value="ECO:0007669"/>
    <property type="project" value="UniProtKB-KW"/>
</dbReference>
<keyword evidence="7" id="KW-0547">Nucleotide-binding</keyword>
<dbReference type="Proteomes" id="UP000032680">
    <property type="component" value="Unassembled WGS sequence"/>
</dbReference>
<dbReference type="SUPFAM" id="SSF47384">
    <property type="entry name" value="Homodimeric domain of signal transducing histidine kinase"/>
    <property type="match status" value="1"/>
</dbReference>
<dbReference type="Gene3D" id="1.10.287.130">
    <property type="match status" value="1"/>
</dbReference>
<dbReference type="Gene3D" id="3.40.50.2300">
    <property type="match status" value="1"/>
</dbReference>
<evidence type="ECO:0000313" key="16">
    <source>
        <dbReference type="Proteomes" id="UP000032680"/>
    </source>
</evidence>
<sequence>MSEPHIAGHGPDDERALIMTPFGRDSSIAAGILADAGVRAAICSSLADLVAELDAGAGCVVIAQEAVETADINPLFTWIDGQPSWSDLPIIIITEHGGGPQGSRKALRLMAALGNVTFLERPFRPLTFLSAVQSALRSRRRQLQARMYVAKIEQTGAELLAAEERLRLATEAADIGWWDVEDGLGELFWPPRVKAMFGISADAPVTMDDFFKGLHPDDRDRVSAVYIRAADPARRELYDVEYRTIGKEDGIVRWVAAKGRGVFDETGRCKRVIGTAIDITERKLAQEQRLARQQEDAELRDQFIAVLGHDLRNPLASVAAGTQVLVRHPERASEIAAHMERSIFRMSELIENVLDFARGRLGGGFVAVRDGEKPLEPVLRQVIDELRNIHPGRDIKVDIDLQEPVECDRQRIGQLLSNLLGNAIVHGAPDRPIRVRARAGSRTFELSVENSGDPIEPAALEKLFQPFFRGKDRGNRGGLGLGLYICSEIARAHGGVINVTSEGRMTCFTLRMPTRAQ</sequence>
<dbReference type="OrthoDB" id="9795133at2"/>
<keyword evidence="9" id="KW-0067">ATP-binding</keyword>
<evidence type="ECO:0000256" key="2">
    <source>
        <dbReference type="ARBA" id="ARBA00004141"/>
    </source>
</evidence>
<keyword evidence="12" id="KW-0472">Membrane</keyword>
<dbReference type="Pfam" id="PF00512">
    <property type="entry name" value="HisKA"/>
    <property type="match status" value="1"/>
</dbReference>
<dbReference type="RefSeq" id="WP_052945178.1">
    <property type="nucleotide sequence ID" value="NZ_BANB01000238.1"/>
</dbReference>
<dbReference type="InterPro" id="IPR036097">
    <property type="entry name" value="HisK_dim/P_sf"/>
</dbReference>
<keyword evidence="5" id="KW-0808">Transferase</keyword>
<evidence type="ECO:0000256" key="6">
    <source>
        <dbReference type="ARBA" id="ARBA00022692"/>
    </source>
</evidence>
<dbReference type="Gene3D" id="3.30.450.20">
    <property type="entry name" value="PAS domain"/>
    <property type="match status" value="1"/>
</dbReference>
<keyword evidence="8 15" id="KW-0418">Kinase</keyword>
<dbReference type="InterPro" id="IPR000014">
    <property type="entry name" value="PAS"/>
</dbReference>
<dbReference type="PANTHER" id="PTHR42878:SF7">
    <property type="entry name" value="SENSOR HISTIDINE KINASE GLRK"/>
    <property type="match status" value="1"/>
</dbReference>
<dbReference type="Pfam" id="PF08447">
    <property type="entry name" value="PAS_3"/>
    <property type="match status" value="1"/>
</dbReference>
<dbReference type="Pfam" id="PF02518">
    <property type="entry name" value="HATPase_c"/>
    <property type="match status" value="1"/>
</dbReference>
<feature type="domain" description="PAC" evidence="14">
    <location>
        <begin position="238"/>
        <end position="291"/>
    </location>
</feature>
<evidence type="ECO:0000256" key="8">
    <source>
        <dbReference type="ARBA" id="ARBA00022777"/>
    </source>
</evidence>
<gene>
    <name evidence="15" type="ORF">Asru_0238_06</name>
</gene>
<evidence type="ECO:0000256" key="10">
    <source>
        <dbReference type="ARBA" id="ARBA00022989"/>
    </source>
</evidence>
<keyword evidence="10" id="KW-1133">Transmembrane helix</keyword>
<dbReference type="InterPro" id="IPR050351">
    <property type="entry name" value="BphY/WalK/GraS-like"/>
</dbReference>
<dbReference type="CDD" id="cd00082">
    <property type="entry name" value="HisKA"/>
    <property type="match status" value="1"/>
</dbReference>
<dbReference type="SUPFAM" id="SSF55874">
    <property type="entry name" value="ATPase domain of HSP90 chaperone/DNA topoisomerase II/histidine kinase"/>
    <property type="match status" value="1"/>
</dbReference>
<keyword evidence="4" id="KW-0597">Phosphoprotein</keyword>